<keyword evidence="1" id="KW-0472">Membrane</keyword>
<dbReference type="AlphaFoldDB" id="A0A2A2H8K5"/>
<feature type="transmembrane region" description="Helical" evidence="1">
    <location>
        <begin position="43"/>
        <end position="61"/>
    </location>
</feature>
<gene>
    <name evidence="2" type="ORF">ASJ80_08395</name>
</gene>
<feature type="transmembrane region" description="Helical" evidence="1">
    <location>
        <begin position="5"/>
        <end position="23"/>
    </location>
</feature>
<reference evidence="2 3" key="1">
    <citation type="journal article" date="2017" name="BMC Genomics">
        <title>Genomic analysis of methanogenic archaea reveals a shift towards energy conservation.</title>
        <authorList>
            <person name="Gilmore S.P."/>
            <person name="Henske J.K."/>
            <person name="Sexton J.A."/>
            <person name="Solomon K.V."/>
            <person name="Seppala S."/>
            <person name="Yoo J.I."/>
            <person name="Huyett L.M."/>
            <person name="Pressman A."/>
            <person name="Cogan J.Z."/>
            <person name="Kivenson V."/>
            <person name="Peng X."/>
            <person name="Tan Y."/>
            <person name="Valentine D.L."/>
            <person name="O'Malley M.A."/>
        </authorList>
    </citation>
    <scope>NUCLEOTIDE SEQUENCE [LARGE SCALE GENOMIC DNA]</scope>
    <source>
        <strain evidence="2 3">M.o.H.</strain>
    </source>
</reference>
<comment type="caution">
    <text evidence="2">The sequence shown here is derived from an EMBL/GenBank/DDBJ whole genome shotgun (WGS) entry which is preliminary data.</text>
</comment>
<keyword evidence="3" id="KW-1185">Reference proteome</keyword>
<protein>
    <submittedName>
        <fullName evidence="2">Uncharacterized protein</fullName>
    </submittedName>
</protein>
<keyword evidence="1" id="KW-0812">Transmembrane</keyword>
<organism evidence="2 3">
    <name type="scientific">Methanobacterium bryantii</name>
    <dbReference type="NCBI Taxonomy" id="2161"/>
    <lineage>
        <taxon>Archaea</taxon>
        <taxon>Methanobacteriati</taxon>
        <taxon>Methanobacteriota</taxon>
        <taxon>Methanomada group</taxon>
        <taxon>Methanobacteria</taxon>
        <taxon>Methanobacteriales</taxon>
        <taxon>Methanobacteriaceae</taxon>
        <taxon>Methanobacterium</taxon>
    </lineage>
</organism>
<evidence type="ECO:0000313" key="2">
    <source>
        <dbReference type="EMBL" id="PAV05742.1"/>
    </source>
</evidence>
<evidence type="ECO:0000256" key="1">
    <source>
        <dbReference type="SAM" id="Phobius"/>
    </source>
</evidence>
<feature type="transmembrane region" description="Helical" evidence="1">
    <location>
        <begin position="73"/>
        <end position="93"/>
    </location>
</feature>
<dbReference type="RefSeq" id="WP_069583088.1">
    <property type="nucleotide sequence ID" value="NZ_LMVM01000002.1"/>
</dbReference>
<dbReference type="EMBL" id="LMVM01000002">
    <property type="protein sequence ID" value="PAV05742.1"/>
    <property type="molecule type" value="Genomic_DNA"/>
</dbReference>
<evidence type="ECO:0000313" key="3">
    <source>
        <dbReference type="Proteomes" id="UP000217784"/>
    </source>
</evidence>
<name>A0A2A2H8K5_METBR</name>
<proteinExistence type="predicted"/>
<dbReference type="Proteomes" id="UP000217784">
    <property type="component" value="Unassembled WGS sequence"/>
</dbReference>
<accession>A0A2A2H8K5</accession>
<keyword evidence="1" id="KW-1133">Transmembrane helix</keyword>
<sequence length="109" mass="11757">MDIQILTILAYIVILIAVIARLFRSAGWNLTPAYVNGKFQINVIPIIIMGFVASIPIMDTVNLIGAITLQAQIALLFTIFTGVYGTTASLDYIGDLLTTTPPSNEDNVA</sequence>